<organism evidence="6 7">
    <name type="scientific">Microbacterium rhizosphaerae</name>
    <dbReference type="NCBI Taxonomy" id="1678237"/>
    <lineage>
        <taxon>Bacteria</taxon>
        <taxon>Bacillati</taxon>
        <taxon>Actinomycetota</taxon>
        <taxon>Actinomycetes</taxon>
        <taxon>Micrococcales</taxon>
        <taxon>Microbacteriaceae</taxon>
        <taxon>Microbacterium</taxon>
    </lineage>
</organism>
<comment type="subunit">
    <text evidence="3">Homotrimer.</text>
</comment>
<dbReference type="RefSeq" id="WP_320942787.1">
    <property type="nucleotide sequence ID" value="NZ_BAABEU010000003.1"/>
</dbReference>
<evidence type="ECO:0000313" key="6">
    <source>
        <dbReference type="EMBL" id="WPR90074.1"/>
    </source>
</evidence>
<protein>
    <submittedName>
        <fullName evidence="6">Bifunctional 4-hydroxy-2-oxoglutarate aldolase/2-dehydro-3-deoxy-phosphogluconate aldolase</fullName>
    </submittedName>
</protein>
<proteinExistence type="inferred from homology"/>
<dbReference type="Proteomes" id="UP001323798">
    <property type="component" value="Chromosome"/>
</dbReference>
<comment type="pathway">
    <text evidence="1">Carbohydrate acid metabolism.</text>
</comment>
<gene>
    <name evidence="6" type="ORF">SM116_01955</name>
</gene>
<name>A0ABZ0SL13_9MICO</name>
<dbReference type="CDD" id="cd00452">
    <property type="entry name" value="KDPG_aldolase"/>
    <property type="match status" value="1"/>
</dbReference>
<reference evidence="6 7" key="1">
    <citation type="submission" date="2023-11" db="EMBL/GenBank/DDBJ databases">
        <title>Genome sequence of Microbacterium rhizosphaerae KACC 19337.</title>
        <authorList>
            <person name="Choi H."/>
            <person name="Kim S."/>
            <person name="Kim Y."/>
            <person name="Kwon S.-W."/>
            <person name="Heo J."/>
        </authorList>
    </citation>
    <scope>NUCLEOTIDE SEQUENCE [LARGE SCALE GENOMIC DNA]</scope>
    <source>
        <strain evidence="6 7">KACC 19337</strain>
    </source>
</reference>
<dbReference type="Pfam" id="PF01081">
    <property type="entry name" value="Aldolase"/>
    <property type="match status" value="1"/>
</dbReference>
<evidence type="ECO:0000256" key="1">
    <source>
        <dbReference type="ARBA" id="ARBA00004761"/>
    </source>
</evidence>
<dbReference type="InterPro" id="IPR000887">
    <property type="entry name" value="Aldlse_KDPG_KHG"/>
</dbReference>
<dbReference type="InterPro" id="IPR013785">
    <property type="entry name" value="Aldolase_TIM"/>
</dbReference>
<evidence type="ECO:0000256" key="2">
    <source>
        <dbReference type="ARBA" id="ARBA00006906"/>
    </source>
</evidence>
<keyword evidence="5" id="KW-0119">Carbohydrate metabolism</keyword>
<keyword evidence="7" id="KW-1185">Reference proteome</keyword>
<comment type="similarity">
    <text evidence="2">Belongs to the KHG/KDPG aldolase family.</text>
</comment>
<evidence type="ECO:0000256" key="4">
    <source>
        <dbReference type="ARBA" id="ARBA00023239"/>
    </source>
</evidence>
<evidence type="ECO:0000256" key="3">
    <source>
        <dbReference type="ARBA" id="ARBA00011233"/>
    </source>
</evidence>
<evidence type="ECO:0000256" key="5">
    <source>
        <dbReference type="ARBA" id="ARBA00023277"/>
    </source>
</evidence>
<dbReference type="SUPFAM" id="SSF51569">
    <property type="entry name" value="Aldolase"/>
    <property type="match status" value="1"/>
</dbReference>
<dbReference type="PANTHER" id="PTHR30246:SF1">
    <property type="entry name" value="2-DEHYDRO-3-DEOXY-6-PHOSPHOGALACTONATE ALDOLASE-RELATED"/>
    <property type="match status" value="1"/>
</dbReference>
<dbReference type="EMBL" id="CP139368">
    <property type="protein sequence ID" value="WPR90074.1"/>
    <property type="molecule type" value="Genomic_DNA"/>
</dbReference>
<evidence type="ECO:0000313" key="7">
    <source>
        <dbReference type="Proteomes" id="UP001323798"/>
    </source>
</evidence>
<dbReference type="PANTHER" id="PTHR30246">
    <property type="entry name" value="2-KETO-3-DEOXY-6-PHOSPHOGLUCONATE ALDOLASE"/>
    <property type="match status" value="1"/>
</dbReference>
<accession>A0ABZ0SL13</accession>
<dbReference type="Gene3D" id="3.20.20.70">
    <property type="entry name" value="Aldolase class I"/>
    <property type="match status" value="1"/>
</dbReference>
<keyword evidence="4" id="KW-0456">Lyase</keyword>
<sequence>MTDIGERLGDVPLVAILRAPDPARFLPVVEVLYHCGMRAVEITLTTAGAVECIQELRSSMPSDLLVGAGSLRSSSDLLAAHDAGAQFVVSQFASVELRDAADALGVDYIPGALTPTEVALCRAAGAAVVKLSPVGPVGGIAYLVELLAPMPDARIFVTGGVKVDDIVGYVDAGAAVVGLSRDLLRDALSPDGDLAALAGRARTAVDAVMTRSLSSRHAEAEVGL</sequence>